<reference evidence="2" key="1">
    <citation type="submission" date="2005-10" db="EMBL/GenBank/DDBJ databases">
        <title>Complete sequence of chromosome 2 of Burkholderia sp. 383.</title>
        <authorList>
            <consortium name="US DOE Joint Genome Institute"/>
            <person name="Copeland A."/>
            <person name="Lucas S."/>
            <person name="Lapidus A."/>
            <person name="Barry K."/>
            <person name="Detter J.C."/>
            <person name="Glavina T."/>
            <person name="Hammon N."/>
            <person name="Israni S."/>
            <person name="Pitluck S."/>
            <person name="Chain P."/>
            <person name="Malfatti S."/>
            <person name="Shin M."/>
            <person name="Vergez L."/>
            <person name="Schmutz J."/>
            <person name="Larimer F."/>
            <person name="Land M."/>
            <person name="Kyrpides N."/>
            <person name="Lykidis A."/>
            <person name="Richardson P."/>
        </authorList>
    </citation>
    <scope>NUCLEOTIDE SEQUENCE [LARGE SCALE GENOMIC DNA]</scope>
    <source>
        <strain evidence="2">383</strain>
    </source>
</reference>
<keyword evidence="3" id="KW-1185">Reference proteome</keyword>
<gene>
    <name evidence="2" type="ordered locus">Bcep18194_B1083</name>
</gene>
<dbReference type="KEGG" id="bur:Bcep18194_B1083"/>
<sequence>MSGRSLARCAFRASAGQTATRLPAVRAQRRTAGRRTSARRRHVHETGATQGHAPHLASLARGAAARALQPACVDRLPVQADRSASRKKTLRQCALRSV</sequence>
<accession>Q398B4</accession>
<organism evidence="2 3">
    <name type="scientific">Burkholderia lata (strain ATCC 17760 / DSM 23089 / LMG 22485 / NCIMB 9086 / R18194 / 383)</name>
    <dbReference type="NCBI Taxonomy" id="482957"/>
    <lineage>
        <taxon>Bacteria</taxon>
        <taxon>Pseudomonadati</taxon>
        <taxon>Pseudomonadota</taxon>
        <taxon>Betaproteobacteria</taxon>
        <taxon>Burkholderiales</taxon>
        <taxon>Burkholderiaceae</taxon>
        <taxon>Burkholderia</taxon>
        <taxon>Burkholderia cepacia complex</taxon>
    </lineage>
</organism>
<protein>
    <submittedName>
        <fullName evidence="2">Uncharacterized protein</fullName>
    </submittedName>
</protein>
<dbReference type="HOGENOM" id="CLU_2328363_0_0_4"/>
<evidence type="ECO:0000313" key="2">
    <source>
        <dbReference type="EMBL" id="ABB11197.1"/>
    </source>
</evidence>
<proteinExistence type="predicted"/>
<evidence type="ECO:0000313" key="3">
    <source>
        <dbReference type="Proteomes" id="UP000002705"/>
    </source>
</evidence>
<dbReference type="EMBL" id="CP000152">
    <property type="protein sequence ID" value="ABB11197.1"/>
    <property type="molecule type" value="Genomic_DNA"/>
</dbReference>
<dbReference type="AlphaFoldDB" id="Q398B4"/>
<name>Q398B4_BURL3</name>
<evidence type="ECO:0000256" key="1">
    <source>
        <dbReference type="SAM" id="MobiDB-lite"/>
    </source>
</evidence>
<feature type="region of interest" description="Disordered" evidence="1">
    <location>
        <begin position="79"/>
        <end position="98"/>
    </location>
</feature>
<dbReference type="PATRIC" id="fig|482957.22.peg.4745"/>
<feature type="compositionally biased region" description="Basic residues" evidence="1">
    <location>
        <begin position="27"/>
        <end position="43"/>
    </location>
</feature>
<dbReference type="Proteomes" id="UP000002705">
    <property type="component" value="Chromosome 2"/>
</dbReference>
<feature type="region of interest" description="Disordered" evidence="1">
    <location>
        <begin position="1"/>
        <end position="55"/>
    </location>
</feature>